<evidence type="ECO:0000256" key="5">
    <source>
        <dbReference type="ARBA" id="ARBA00022764"/>
    </source>
</evidence>
<keyword evidence="10" id="KW-1185">Reference proteome</keyword>
<feature type="signal peptide" evidence="7">
    <location>
        <begin position="1"/>
        <end position="22"/>
    </location>
</feature>
<sequence length="296" mass="32708">MKTLPSLLAAIAVGLLSLPAGAAPDSPTLTKIKEAGTITLGHRESSIPFSYYDDRQQVVGYSQDFMNEIVRTIKGELGLPNLQVKLLPVTSSNRIPLMQNGTIDLECGSTTNTVERQRQVGFSNHLFLYGIRLMVRKDAGIGELEDLKGKNVVTTAGTTAERLLRQMNEERKLGFNLISAKDHGEAFLTLETGRAAAFVMDEPLLHGEKAKAKKADDWAVVGRPLQSENYACMLPKGDEAFKRLVDGTIARLMTSGEAEKIYHKWFMSPLPPKGINLAYPLSDELRALYKRPHDRL</sequence>
<evidence type="ECO:0000256" key="3">
    <source>
        <dbReference type="ARBA" id="ARBA00022448"/>
    </source>
</evidence>
<dbReference type="GO" id="GO:0006865">
    <property type="term" value="P:amino acid transport"/>
    <property type="evidence" value="ECO:0007669"/>
    <property type="project" value="UniProtKB-KW"/>
</dbReference>
<reference evidence="9" key="1">
    <citation type="submission" date="2020-11" db="EMBL/GenBank/DDBJ databases">
        <title>Azospira restricta DSM 18626 genome sequence.</title>
        <authorList>
            <person name="Moe W.M."/>
        </authorList>
    </citation>
    <scope>NUCLEOTIDE SEQUENCE</scope>
    <source>
        <strain evidence="9">DSM 18626</strain>
    </source>
</reference>
<accession>A0A974SNQ2</accession>
<dbReference type="CDD" id="cd13688">
    <property type="entry name" value="PBP2_GltI_DEBP"/>
    <property type="match status" value="1"/>
</dbReference>
<evidence type="ECO:0000313" key="10">
    <source>
        <dbReference type="Proteomes" id="UP000663444"/>
    </source>
</evidence>
<dbReference type="GO" id="GO:0005576">
    <property type="term" value="C:extracellular region"/>
    <property type="evidence" value="ECO:0007669"/>
    <property type="project" value="TreeGrafter"/>
</dbReference>
<evidence type="ECO:0000256" key="4">
    <source>
        <dbReference type="ARBA" id="ARBA00022729"/>
    </source>
</evidence>
<evidence type="ECO:0000256" key="2">
    <source>
        <dbReference type="ARBA" id="ARBA00010333"/>
    </source>
</evidence>
<dbReference type="InterPro" id="IPR001638">
    <property type="entry name" value="Solute-binding_3/MltF_N"/>
</dbReference>
<dbReference type="Gene3D" id="3.40.190.10">
    <property type="entry name" value="Periplasmic binding protein-like II"/>
    <property type="match status" value="2"/>
</dbReference>
<dbReference type="KEGG" id="ares:IWH25_18200"/>
<evidence type="ECO:0000256" key="6">
    <source>
        <dbReference type="ARBA" id="ARBA00022970"/>
    </source>
</evidence>
<gene>
    <name evidence="9" type="ORF">IWH25_18200</name>
</gene>
<dbReference type="PANTHER" id="PTHR30085:SF2">
    <property type="entry name" value="GLUTAMATE_ASPARTATE IMPORT SOLUTE-BINDING PROTEIN"/>
    <property type="match status" value="1"/>
</dbReference>
<dbReference type="Proteomes" id="UP000663444">
    <property type="component" value="Chromosome"/>
</dbReference>
<dbReference type="Pfam" id="PF00497">
    <property type="entry name" value="SBP_bac_3"/>
    <property type="match status" value="1"/>
</dbReference>
<feature type="domain" description="Solute-binding protein family 3/N-terminal" evidence="8">
    <location>
        <begin position="37"/>
        <end position="269"/>
    </location>
</feature>
<protein>
    <submittedName>
        <fullName evidence="9">Glutamate/aspartate ABC transporter substrate-binding protein</fullName>
    </submittedName>
</protein>
<dbReference type="PANTHER" id="PTHR30085">
    <property type="entry name" value="AMINO ACID ABC TRANSPORTER PERMEASE"/>
    <property type="match status" value="1"/>
</dbReference>
<dbReference type="SUPFAM" id="SSF53850">
    <property type="entry name" value="Periplasmic binding protein-like II"/>
    <property type="match status" value="1"/>
</dbReference>
<dbReference type="FunFam" id="3.40.190.10:FF:000052">
    <property type="entry name" value="Amino acid ABC transporter substrate-binding protein"/>
    <property type="match status" value="1"/>
</dbReference>
<dbReference type="InterPro" id="IPR051455">
    <property type="entry name" value="Bact_solute-bind_prot3"/>
</dbReference>
<keyword evidence="4 7" id="KW-0732">Signal</keyword>
<feature type="chain" id="PRO_5037124122" evidence="7">
    <location>
        <begin position="23"/>
        <end position="296"/>
    </location>
</feature>
<organism evidence="9 10">
    <name type="scientific">Azospira restricta</name>
    <dbReference type="NCBI Taxonomy" id="404405"/>
    <lineage>
        <taxon>Bacteria</taxon>
        <taxon>Pseudomonadati</taxon>
        <taxon>Pseudomonadota</taxon>
        <taxon>Betaproteobacteria</taxon>
        <taxon>Rhodocyclales</taxon>
        <taxon>Rhodocyclaceae</taxon>
        <taxon>Azospira</taxon>
    </lineage>
</organism>
<keyword evidence="6" id="KW-0029">Amino-acid transport</keyword>
<keyword evidence="3" id="KW-0813">Transport</keyword>
<evidence type="ECO:0000256" key="1">
    <source>
        <dbReference type="ARBA" id="ARBA00004418"/>
    </source>
</evidence>
<comment type="subcellular location">
    <subcellularLocation>
        <location evidence="1">Periplasm</location>
    </subcellularLocation>
</comment>
<keyword evidence="5" id="KW-0574">Periplasm</keyword>
<proteinExistence type="inferred from homology"/>
<dbReference type="EMBL" id="CP064781">
    <property type="protein sequence ID" value="QRJ63643.1"/>
    <property type="molecule type" value="Genomic_DNA"/>
</dbReference>
<dbReference type="AlphaFoldDB" id="A0A974SNQ2"/>
<name>A0A974SNQ2_9RHOO</name>
<evidence type="ECO:0000256" key="7">
    <source>
        <dbReference type="SAM" id="SignalP"/>
    </source>
</evidence>
<comment type="similarity">
    <text evidence="2">Belongs to the bacterial solute-binding protein 3 family.</text>
</comment>
<dbReference type="GO" id="GO:0030288">
    <property type="term" value="C:outer membrane-bounded periplasmic space"/>
    <property type="evidence" value="ECO:0007669"/>
    <property type="project" value="TreeGrafter"/>
</dbReference>
<evidence type="ECO:0000259" key="8">
    <source>
        <dbReference type="SMART" id="SM00062"/>
    </source>
</evidence>
<dbReference type="SMART" id="SM00062">
    <property type="entry name" value="PBPb"/>
    <property type="match status" value="1"/>
</dbReference>
<evidence type="ECO:0000313" key="9">
    <source>
        <dbReference type="EMBL" id="QRJ63643.1"/>
    </source>
</evidence>
<dbReference type="NCBIfam" id="NF008063">
    <property type="entry name" value="PRK10797.1"/>
    <property type="match status" value="1"/>
</dbReference>
<dbReference type="RefSeq" id="WP_203387174.1">
    <property type="nucleotide sequence ID" value="NZ_CP064781.1"/>
</dbReference>